<dbReference type="PROSITE" id="PS51257">
    <property type="entry name" value="PROKAR_LIPOPROTEIN"/>
    <property type="match status" value="1"/>
</dbReference>
<feature type="domain" description="RagB/SusD" evidence="6">
    <location>
        <begin position="517"/>
        <end position="609"/>
    </location>
</feature>
<dbReference type="InterPro" id="IPR033985">
    <property type="entry name" value="SusD-like_N"/>
</dbReference>
<dbReference type="RefSeq" id="WP_013631111.1">
    <property type="nucleotide sequence ID" value="NC_015177.1"/>
</dbReference>
<protein>
    <submittedName>
        <fullName evidence="8">RagB/SusD domain protein</fullName>
    </submittedName>
</protein>
<dbReference type="KEGG" id="psn:Pedsa_0019"/>
<keyword evidence="4" id="KW-0472">Membrane</keyword>
<dbReference type="AlphaFoldDB" id="F0SC23"/>
<sequence length="609" mass="68180">MKKTFLSIILCGLLSTSCKDFLDVVPTDTISPKGYFKTEAEAEIALAGVYDILAKSGTYGRTLYFEMDIADDSFVALSTWTQDLALFNYSTSDTKITDLWNYLYTGINRANTLLDNIGRVEMDITKRNAIEGQALFLRAYYYFLLTNYWGNVPMRLTATSSVTDNNLPFTPYKDVYAQIITDMEKAESMVYPVSKYNHAGRVTKSAVWGILARVNLKMAGAPLRDESRYAEAKKWAEKVIAEGHALNPDFRDVFIKMCKGTYDTKESIWEVEFNRYNGGQNEEGSVGSINGISAPNIPWGYSYGAKHTTQYFFDSFENFTQNVNGVLENFSHDMRRDWTISPYYYSGEAKLTYNASQIYNRMDAKWRREYEPTDPKFQNTTTINFPLLRFSDVLLMYAEADNEINGPQSLAVDYVNMVRRRAYGKSLGEGVRYINITNGGSGYTVAPDVSIIGGAGNSAEAKAIVSGGKVTAIQILNEGVGYTSAPSIVFSGLGTGAVGTAVLTTRQTINADLKSTDIEDQIAFRNAIRKERMLELAYEGLRRFDLVRWDNYIPTMKNVAAHINSTTIGNTTYQYAARHGNNVSARDTLIAIPSRELQMNKSAKPNNGW</sequence>
<keyword evidence="5" id="KW-0998">Cell outer membrane</keyword>
<comment type="subcellular location">
    <subcellularLocation>
        <location evidence="1">Cell outer membrane</location>
    </subcellularLocation>
</comment>
<evidence type="ECO:0000256" key="4">
    <source>
        <dbReference type="ARBA" id="ARBA00023136"/>
    </source>
</evidence>
<evidence type="ECO:0000259" key="7">
    <source>
        <dbReference type="Pfam" id="PF14322"/>
    </source>
</evidence>
<proteinExistence type="inferred from homology"/>
<dbReference type="EMBL" id="CP002545">
    <property type="protein sequence ID" value="ADY50608.1"/>
    <property type="molecule type" value="Genomic_DNA"/>
</dbReference>
<comment type="similarity">
    <text evidence="2">Belongs to the SusD family.</text>
</comment>
<dbReference type="Proteomes" id="UP000000310">
    <property type="component" value="Chromosome"/>
</dbReference>
<reference evidence="8 9" key="1">
    <citation type="journal article" date="2011" name="Stand. Genomic Sci.">
        <title>Complete genome sequence of the gliding, heparinolytic Pedobacter saltans type strain (113).</title>
        <authorList>
            <person name="Liolios K."/>
            <person name="Sikorski J."/>
            <person name="Lu M."/>
            <person name="Nolan M."/>
            <person name="Lapidus A."/>
            <person name="Lucas S."/>
            <person name="Hammon N."/>
            <person name="Deshpande S."/>
            <person name="Cheng J.F."/>
            <person name="Tapia R."/>
            <person name="Han C."/>
            <person name="Goodwin L."/>
            <person name="Pitluck S."/>
            <person name="Huntemann M."/>
            <person name="Ivanova N."/>
            <person name="Pagani I."/>
            <person name="Mavromatis K."/>
            <person name="Ovchinikova G."/>
            <person name="Pati A."/>
            <person name="Chen A."/>
            <person name="Palaniappan K."/>
            <person name="Land M."/>
            <person name="Hauser L."/>
            <person name="Brambilla E.M."/>
            <person name="Kotsyurbenko O."/>
            <person name="Rohde M."/>
            <person name="Tindall B.J."/>
            <person name="Abt B."/>
            <person name="Goker M."/>
            <person name="Detter J.C."/>
            <person name="Woyke T."/>
            <person name="Bristow J."/>
            <person name="Eisen J.A."/>
            <person name="Markowitz V."/>
            <person name="Hugenholtz P."/>
            <person name="Klenk H.P."/>
            <person name="Kyrpides N.C."/>
        </authorList>
    </citation>
    <scope>NUCLEOTIDE SEQUENCE [LARGE SCALE GENOMIC DNA]</scope>
    <source>
        <strain evidence="9">ATCC 51119 / DSM 12145 / JCM 21818 / LMG 10337 / NBRC 100064 / NCIMB 13643</strain>
    </source>
</reference>
<evidence type="ECO:0000256" key="3">
    <source>
        <dbReference type="ARBA" id="ARBA00022729"/>
    </source>
</evidence>
<accession>F0SC23</accession>
<dbReference type="Pfam" id="PF07980">
    <property type="entry name" value="SusD_RagB"/>
    <property type="match status" value="2"/>
</dbReference>
<evidence type="ECO:0000256" key="2">
    <source>
        <dbReference type="ARBA" id="ARBA00006275"/>
    </source>
</evidence>
<organism evidence="8 9">
    <name type="scientific">Pseudopedobacter saltans (strain ATCC 51119 / DSM 12145 / JCM 21818 / CCUG 39354 / LMG 10337 / NBRC 100064 / NCIMB 13643)</name>
    <name type="common">Pedobacter saltans</name>
    <dbReference type="NCBI Taxonomy" id="762903"/>
    <lineage>
        <taxon>Bacteria</taxon>
        <taxon>Pseudomonadati</taxon>
        <taxon>Bacteroidota</taxon>
        <taxon>Sphingobacteriia</taxon>
        <taxon>Sphingobacteriales</taxon>
        <taxon>Sphingobacteriaceae</taxon>
        <taxon>Pseudopedobacter</taxon>
    </lineage>
</organism>
<dbReference type="CDD" id="cd08977">
    <property type="entry name" value="SusD"/>
    <property type="match status" value="1"/>
</dbReference>
<dbReference type="Pfam" id="PF14322">
    <property type="entry name" value="SusD-like_3"/>
    <property type="match status" value="1"/>
</dbReference>
<evidence type="ECO:0000313" key="8">
    <source>
        <dbReference type="EMBL" id="ADY50608.1"/>
    </source>
</evidence>
<feature type="domain" description="RagB/SusD" evidence="6">
    <location>
        <begin position="265"/>
        <end position="422"/>
    </location>
</feature>
<evidence type="ECO:0000259" key="6">
    <source>
        <dbReference type="Pfam" id="PF07980"/>
    </source>
</evidence>
<dbReference type="GO" id="GO:0009279">
    <property type="term" value="C:cell outer membrane"/>
    <property type="evidence" value="ECO:0007669"/>
    <property type="project" value="UniProtKB-SubCell"/>
</dbReference>
<dbReference type="eggNOG" id="COG0702">
    <property type="taxonomic scope" value="Bacteria"/>
</dbReference>
<dbReference type="SUPFAM" id="SSF48452">
    <property type="entry name" value="TPR-like"/>
    <property type="match status" value="1"/>
</dbReference>
<name>F0SC23_PSESL</name>
<keyword evidence="9" id="KW-1185">Reference proteome</keyword>
<dbReference type="Gene3D" id="1.25.40.390">
    <property type="match status" value="2"/>
</dbReference>
<dbReference type="OrthoDB" id="5694214at2"/>
<evidence type="ECO:0000313" key="9">
    <source>
        <dbReference type="Proteomes" id="UP000000310"/>
    </source>
</evidence>
<feature type="domain" description="SusD-like N-terminal" evidence="7">
    <location>
        <begin position="20"/>
        <end position="216"/>
    </location>
</feature>
<reference evidence="9" key="2">
    <citation type="submission" date="2011-02" db="EMBL/GenBank/DDBJ databases">
        <title>The complete genome of Pedobacter saltans DSM 12145.</title>
        <authorList>
            <consortium name="US DOE Joint Genome Institute (JGI-PGF)"/>
            <person name="Lucas S."/>
            <person name="Copeland A."/>
            <person name="Lapidus A."/>
            <person name="Bruce D."/>
            <person name="Goodwin L."/>
            <person name="Pitluck S."/>
            <person name="Kyrpides N."/>
            <person name="Mavromatis K."/>
            <person name="Pagani I."/>
            <person name="Ivanova N."/>
            <person name="Ovchinnikova G."/>
            <person name="Lu M."/>
            <person name="Detter J.C."/>
            <person name="Han C."/>
            <person name="Land M."/>
            <person name="Hauser L."/>
            <person name="Markowitz V."/>
            <person name="Cheng J.-F."/>
            <person name="Hugenholtz P."/>
            <person name="Woyke T."/>
            <person name="Wu D."/>
            <person name="Tindall B."/>
            <person name="Pomrenke H.G."/>
            <person name="Brambilla E."/>
            <person name="Klenk H.-P."/>
            <person name="Eisen J.A."/>
        </authorList>
    </citation>
    <scope>NUCLEOTIDE SEQUENCE [LARGE SCALE GENOMIC DNA]</scope>
    <source>
        <strain evidence="9">ATCC 51119 / DSM 12145 / JCM 21818 / LMG 10337 / NBRC 100064 / NCIMB 13643</strain>
    </source>
</reference>
<dbReference type="STRING" id="762903.Pedsa_0019"/>
<evidence type="ECO:0000256" key="5">
    <source>
        <dbReference type="ARBA" id="ARBA00023237"/>
    </source>
</evidence>
<dbReference type="InterPro" id="IPR011990">
    <property type="entry name" value="TPR-like_helical_dom_sf"/>
</dbReference>
<keyword evidence="3" id="KW-0732">Signal</keyword>
<gene>
    <name evidence="8" type="ordered locus">Pedsa_0019</name>
</gene>
<dbReference type="HOGENOM" id="CLU_015553_1_1_10"/>
<dbReference type="InterPro" id="IPR012944">
    <property type="entry name" value="SusD_RagB_dom"/>
</dbReference>
<evidence type="ECO:0000256" key="1">
    <source>
        <dbReference type="ARBA" id="ARBA00004442"/>
    </source>
</evidence>